<sequence>MTTLKLLTLDSVVKLCLFYKIGSHGANLNPFLEFIASKYPKISQSLECSILKSLGETGQSLTNNLQCIIDGFKASYPVIPKIDQIHFLILLQYLLDCHEEVGHYLAEIKFPIKTRLQCLFLAVKFVDHILQNTDTNSQLRNNPEFVLLNFLCLKKCSKILLNSGCYREANSFIFILAQQSYSLRSPLFHYFSLNLLMEYLEPNQTQRPAIQENINDLKPILEHLLNPKFDPTNAEFEPKFLGQLDLNPYYPYCKNTTTQDLFDIKWDTVRKYPDLFIDGFNEINCCNLIGYEKKELNYEINNNNALSTLLDKLVISQKKSHARKAEVDRLFYPSNSVSFKTSLRSFTFTNFSNLGQVEIASCIQLSICLAFYSYHSINLTKHFLEYFNPSSKNAVQEFCILDKPEIHLRDVTNYICDLSEKISKTWTIIHICYFKAQETTETNDYLIITIGVGSQAFAYRKCIKHDIDYETSLKRIVAENDTSSARVGAEYWNHRYLLEERLSNFIEELDNAWFGNMKHIIRGNCSDSPFNDSVNRLFEEFVKKFKKRISFHVFEVRLCQK</sequence>
<dbReference type="Proteomes" id="UP000031668">
    <property type="component" value="Unassembled WGS sequence"/>
</dbReference>
<dbReference type="EMBL" id="JWZT01001930">
    <property type="protein sequence ID" value="KII70931.1"/>
    <property type="molecule type" value="Genomic_DNA"/>
</dbReference>
<protein>
    <submittedName>
        <fullName evidence="1">Uncharacterized protein</fullName>
    </submittedName>
</protein>
<reference evidence="1 2" key="1">
    <citation type="journal article" date="2014" name="Genome Biol. Evol.">
        <title>The genome of the myxosporean Thelohanellus kitauei shows adaptations to nutrient acquisition within its fish host.</title>
        <authorList>
            <person name="Yang Y."/>
            <person name="Xiong J."/>
            <person name="Zhou Z."/>
            <person name="Huo F."/>
            <person name="Miao W."/>
            <person name="Ran C."/>
            <person name="Liu Y."/>
            <person name="Zhang J."/>
            <person name="Feng J."/>
            <person name="Wang M."/>
            <person name="Wang M."/>
            <person name="Wang L."/>
            <person name="Yao B."/>
        </authorList>
    </citation>
    <scope>NUCLEOTIDE SEQUENCE [LARGE SCALE GENOMIC DNA]</scope>
    <source>
        <strain evidence="1">Wuqing</strain>
    </source>
</reference>
<dbReference type="AlphaFoldDB" id="A0A0C2MUC9"/>
<organism evidence="1 2">
    <name type="scientific">Thelohanellus kitauei</name>
    <name type="common">Myxosporean</name>
    <dbReference type="NCBI Taxonomy" id="669202"/>
    <lineage>
        <taxon>Eukaryota</taxon>
        <taxon>Metazoa</taxon>
        <taxon>Cnidaria</taxon>
        <taxon>Myxozoa</taxon>
        <taxon>Myxosporea</taxon>
        <taxon>Bivalvulida</taxon>
        <taxon>Platysporina</taxon>
        <taxon>Myxobolidae</taxon>
        <taxon>Thelohanellus</taxon>
    </lineage>
</organism>
<evidence type="ECO:0000313" key="2">
    <source>
        <dbReference type="Proteomes" id="UP000031668"/>
    </source>
</evidence>
<comment type="caution">
    <text evidence="1">The sequence shown here is derived from an EMBL/GenBank/DDBJ whole genome shotgun (WGS) entry which is preliminary data.</text>
</comment>
<proteinExistence type="predicted"/>
<keyword evidence="2" id="KW-1185">Reference proteome</keyword>
<dbReference type="OrthoDB" id="1741664at2759"/>
<evidence type="ECO:0000313" key="1">
    <source>
        <dbReference type="EMBL" id="KII70931.1"/>
    </source>
</evidence>
<name>A0A0C2MUC9_THEKT</name>
<gene>
    <name evidence="1" type="ORF">RF11_13188</name>
</gene>
<accession>A0A0C2MUC9</accession>